<proteinExistence type="predicted"/>
<dbReference type="AlphaFoldDB" id="A0A364Y4Y7"/>
<dbReference type="EMBL" id="QMFY01000002">
    <property type="protein sequence ID" value="RAW02056.1"/>
    <property type="molecule type" value="Genomic_DNA"/>
</dbReference>
<organism evidence="1 2">
    <name type="scientific">Pseudochryseolinea flava</name>
    <dbReference type="NCBI Taxonomy" id="2059302"/>
    <lineage>
        <taxon>Bacteria</taxon>
        <taxon>Pseudomonadati</taxon>
        <taxon>Bacteroidota</taxon>
        <taxon>Cytophagia</taxon>
        <taxon>Cytophagales</taxon>
        <taxon>Fulvivirgaceae</taxon>
        <taxon>Pseudochryseolinea</taxon>
    </lineage>
</organism>
<name>A0A364Y4Y7_9BACT</name>
<reference evidence="1 2" key="1">
    <citation type="submission" date="2018-06" db="EMBL/GenBank/DDBJ databases">
        <title>Chryseolinea flavus sp. nov., a member of the phylum Bacteroidetes isolated from soil.</title>
        <authorList>
            <person name="Li Y."/>
            <person name="Wang J."/>
        </authorList>
    </citation>
    <scope>NUCLEOTIDE SEQUENCE [LARGE SCALE GENOMIC DNA]</scope>
    <source>
        <strain evidence="1 2">SDU1-6</strain>
    </source>
</reference>
<evidence type="ECO:0000313" key="1">
    <source>
        <dbReference type="EMBL" id="RAW02056.1"/>
    </source>
</evidence>
<protein>
    <submittedName>
        <fullName evidence="1">Uncharacterized protein</fullName>
    </submittedName>
</protein>
<keyword evidence="2" id="KW-1185">Reference proteome</keyword>
<evidence type="ECO:0000313" key="2">
    <source>
        <dbReference type="Proteomes" id="UP000251889"/>
    </source>
</evidence>
<accession>A0A364Y4Y7</accession>
<gene>
    <name evidence="1" type="ORF">DQQ10_05750</name>
</gene>
<comment type="caution">
    <text evidence="1">The sequence shown here is derived from an EMBL/GenBank/DDBJ whole genome shotgun (WGS) entry which is preliminary data.</text>
</comment>
<sequence>MLYSCPKGSAFICKRYQNGAMKLFRNESVKFRIILFLINRAKHASLLLMGDSKTKYGGMN</sequence>
<dbReference type="Proteomes" id="UP000251889">
    <property type="component" value="Unassembled WGS sequence"/>
</dbReference>